<evidence type="ECO:0000313" key="2">
    <source>
        <dbReference type="EMBL" id="PHK96965.1"/>
    </source>
</evidence>
<dbReference type="EMBL" id="PDNU01000001">
    <property type="protein sequence ID" value="PHK96965.1"/>
    <property type="molecule type" value="Genomic_DNA"/>
</dbReference>
<keyword evidence="1" id="KW-0732">Signal</keyword>
<comment type="caution">
    <text evidence="2">The sequence shown here is derived from an EMBL/GenBank/DDBJ whole genome shotgun (WGS) entry which is preliminary data.</text>
</comment>
<organism evidence="2 3">
    <name type="scientific">Teichococcus rhizosphaerae</name>
    <dbReference type="NCBI Taxonomy" id="1335062"/>
    <lineage>
        <taxon>Bacteria</taxon>
        <taxon>Pseudomonadati</taxon>
        <taxon>Pseudomonadota</taxon>
        <taxon>Alphaproteobacteria</taxon>
        <taxon>Acetobacterales</taxon>
        <taxon>Roseomonadaceae</taxon>
        <taxon>Roseomonas</taxon>
    </lineage>
</organism>
<accession>A0A2C7AHJ3</accession>
<dbReference type="AlphaFoldDB" id="A0A2C7AHJ3"/>
<keyword evidence="3" id="KW-1185">Reference proteome</keyword>
<feature type="signal peptide" evidence="1">
    <location>
        <begin position="1"/>
        <end position="19"/>
    </location>
</feature>
<feature type="chain" id="PRO_5012338353" description="Lipoprotein" evidence="1">
    <location>
        <begin position="20"/>
        <end position="65"/>
    </location>
</feature>
<gene>
    <name evidence="2" type="ORF">CR162_00910</name>
</gene>
<evidence type="ECO:0008006" key="4">
    <source>
        <dbReference type="Google" id="ProtNLM"/>
    </source>
</evidence>
<proteinExistence type="predicted"/>
<reference evidence="2 3" key="1">
    <citation type="submission" date="2017-10" db="EMBL/GenBank/DDBJ databases">
        <authorList>
            <person name="Banno H."/>
            <person name="Chua N.-H."/>
        </authorList>
    </citation>
    <scope>NUCLEOTIDE SEQUENCE [LARGE SCALE GENOMIC DNA]</scope>
    <source>
        <strain evidence="2 3">YW11</strain>
    </source>
</reference>
<evidence type="ECO:0000256" key="1">
    <source>
        <dbReference type="SAM" id="SignalP"/>
    </source>
</evidence>
<name>A0A2C7AHJ3_9PROT</name>
<dbReference type="Proteomes" id="UP000223527">
    <property type="component" value="Unassembled WGS sequence"/>
</dbReference>
<evidence type="ECO:0000313" key="3">
    <source>
        <dbReference type="Proteomes" id="UP000223527"/>
    </source>
</evidence>
<protein>
    <recommendedName>
        <fullName evidence="4">Lipoprotein</fullName>
    </recommendedName>
</protein>
<sequence>MPRLRCVLLLLLLGGCATSGELEMTEEPSRDDVMLGGEPAPWRYRAYRGNDDAQLLPYFRYSRPF</sequence>
<dbReference type="PROSITE" id="PS51257">
    <property type="entry name" value="PROKAR_LIPOPROTEIN"/>
    <property type="match status" value="1"/>
</dbReference>